<feature type="region of interest" description="Disordered" evidence="3">
    <location>
        <begin position="886"/>
        <end position="918"/>
    </location>
</feature>
<keyword evidence="7" id="KW-1185">Reference proteome</keyword>
<dbReference type="EMBL" id="CALNXK010000034">
    <property type="protein sequence ID" value="CAH3120158.1"/>
    <property type="molecule type" value="Genomic_DNA"/>
</dbReference>
<feature type="compositionally biased region" description="Basic and acidic residues" evidence="3">
    <location>
        <begin position="1202"/>
        <end position="1254"/>
    </location>
</feature>
<feature type="domain" description="Centromere protein J C-terminal" evidence="4">
    <location>
        <begin position="1384"/>
        <end position="1416"/>
    </location>
</feature>
<feature type="region of interest" description="Disordered" evidence="3">
    <location>
        <begin position="749"/>
        <end position="778"/>
    </location>
</feature>
<proteinExistence type="inferred from homology"/>
<dbReference type="PANTHER" id="PTHR10331:SF6">
    <property type="entry name" value="SPINDLE ASSEMBLY ABNORMAL 4"/>
    <property type="match status" value="1"/>
</dbReference>
<evidence type="ECO:0000259" key="5">
    <source>
        <dbReference type="Pfam" id="PF25779"/>
    </source>
</evidence>
<feature type="compositionally biased region" description="Polar residues" evidence="3">
    <location>
        <begin position="887"/>
        <end position="896"/>
    </location>
</feature>
<feature type="domain" description="Centromere protein J C-terminal" evidence="4">
    <location>
        <begin position="1312"/>
        <end position="1340"/>
    </location>
</feature>
<evidence type="ECO:0000256" key="1">
    <source>
        <dbReference type="ARBA" id="ARBA00005627"/>
    </source>
</evidence>
<gene>
    <name evidence="6" type="ORF">PLOB_00027768</name>
</gene>
<keyword evidence="2" id="KW-0175">Coiled coil</keyword>
<dbReference type="Gene3D" id="2.60.450.20">
    <property type="match status" value="1"/>
</dbReference>
<feature type="compositionally biased region" description="Basic and acidic residues" evidence="3">
    <location>
        <begin position="1182"/>
        <end position="1191"/>
    </location>
</feature>
<feature type="compositionally biased region" description="Basic and acidic residues" evidence="3">
    <location>
        <begin position="806"/>
        <end position="815"/>
    </location>
</feature>
<feature type="domain" description="CENPJ tubulin-binding region" evidence="5">
    <location>
        <begin position="451"/>
        <end position="513"/>
    </location>
</feature>
<evidence type="ECO:0000256" key="2">
    <source>
        <dbReference type="SAM" id="Coils"/>
    </source>
</evidence>
<feature type="compositionally biased region" description="Basic and acidic residues" evidence="3">
    <location>
        <begin position="582"/>
        <end position="599"/>
    </location>
</feature>
<feature type="compositionally biased region" description="Acidic residues" evidence="3">
    <location>
        <begin position="403"/>
        <end position="417"/>
    </location>
</feature>
<evidence type="ECO:0000313" key="7">
    <source>
        <dbReference type="Proteomes" id="UP001159405"/>
    </source>
</evidence>
<feature type="domain" description="Centromere protein J C-terminal" evidence="4">
    <location>
        <begin position="1348"/>
        <end position="1382"/>
    </location>
</feature>
<feature type="compositionally biased region" description="Polar residues" evidence="3">
    <location>
        <begin position="1124"/>
        <end position="1150"/>
    </location>
</feature>
<evidence type="ECO:0000256" key="3">
    <source>
        <dbReference type="SAM" id="MobiDB-lite"/>
    </source>
</evidence>
<evidence type="ECO:0000313" key="6">
    <source>
        <dbReference type="EMBL" id="CAH3120158.1"/>
    </source>
</evidence>
<dbReference type="Pfam" id="PF25779">
    <property type="entry name" value="Tubulin-bind_CPAP"/>
    <property type="match status" value="1"/>
</dbReference>
<feature type="compositionally biased region" description="Basic and acidic residues" evidence="3">
    <location>
        <begin position="481"/>
        <end position="490"/>
    </location>
</feature>
<dbReference type="Pfam" id="PF07202">
    <property type="entry name" value="Tcp10_C"/>
    <property type="match status" value="4"/>
</dbReference>
<feature type="region of interest" description="Disordered" evidence="3">
    <location>
        <begin position="1070"/>
        <end position="1254"/>
    </location>
</feature>
<evidence type="ECO:0000259" key="4">
    <source>
        <dbReference type="Pfam" id="PF07202"/>
    </source>
</evidence>
<feature type="compositionally biased region" description="Acidic residues" evidence="3">
    <location>
        <begin position="816"/>
        <end position="826"/>
    </location>
</feature>
<evidence type="ECO:0008006" key="8">
    <source>
        <dbReference type="Google" id="ProtNLM"/>
    </source>
</evidence>
<reference evidence="6 7" key="1">
    <citation type="submission" date="2022-05" db="EMBL/GenBank/DDBJ databases">
        <authorList>
            <consortium name="Genoscope - CEA"/>
            <person name="William W."/>
        </authorList>
    </citation>
    <scope>NUCLEOTIDE SEQUENCE [LARGE SCALE GENOMIC DNA]</scope>
</reference>
<comment type="caution">
    <text evidence="6">The sequence shown here is derived from an EMBL/GenBank/DDBJ whole genome shotgun (WGS) entry which is preliminary data.</text>
</comment>
<feature type="compositionally biased region" description="Basic and acidic residues" evidence="3">
    <location>
        <begin position="1070"/>
        <end position="1086"/>
    </location>
</feature>
<feature type="compositionally biased region" description="Polar residues" evidence="3">
    <location>
        <begin position="515"/>
        <end position="536"/>
    </location>
</feature>
<feature type="compositionally biased region" description="Basic and acidic residues" evidence="3">
    <location>
        <begin position="752"/>
        <end position="769"/>
    </location>
</feature>
<feature type="coiled-coil region" evidence="2">
    <location>
        <begin position="636"/>
        <end position="669"/>
    </location>
</feature>
<dbReference type="InterPro" id="IPR009852">
    <property type="entry name" value="CENPJ_C_dom"/>
</dbReference>
<accession>A0ABN8NS12</accession>
<dbReference type="InterPro" id="IPR047002">
    <property type="entry name" value="Tcp10_C_sf"/>
</dbReference>
<feature type="region of interest" description="Disordered" evidence="3">
    <location>
        <begin position="794"/>
        <end position="848"/>
    </location>
</feature>
<feature type="domain" description="Centromere protein J C-terminal" evidence="4">
    <location>
        <begin position="1241"/>
        <end position="1272"/>
    </location>
</feature>
<feature type="region of interest" description="Disordered" evidence="3">
    <location>
        <begin position="481"/>
        <end position="615"/>
    </location>
</feature>
<dbReference type="Proteomes" id="UP001159405">
    <property type="component" value="Unassembled WGS sequence"/>
</dbReference>
<feature type="region of interest" description="Disordered" evidence="3">
    <location>
        <begin position="391"/>
        <end position="469"/>
    </location>
</feature>
<feature type="region of interest" description="Disordered" evidence="3">
    <location>
        <begin position="696"/>
        <end position="717"/>
    </location>
</feature>
<comment type="similarity">
    <text evidence="1">Belongs to the TCP10 family.</text>
</comment>
<feature type="compositionally biased region" description="Polar residues" evidence="3">
    <location>
        <begin position="432"/>
        <end position="445"/>
    </location>
</feature>
<dbReference type="InterPro" id="IPR026581">
    <property type="entry name" value="TCP10L/CENPJ"/>
</dbReference>
<dbReference type="PANTHER" id="PTHR10331">
    <property type="entry name" value="T COMPLEX PROTEIN 10"/>
    <property type="match status" value="1"/>
</dbReference>
<sequence>MEEFRVVDAGSISQKENNPYFAEDGEIVNSNIKMSIQQVGVVPKSQQPLKARNMATQPQNQTELLEKFRKLRQWQQQQQESMYRQQQLAMETLKVEKSKLQTILAAQKKLQEQQHVLNPTNYSPNLETASSLRDVMIMPSQQEHFSRMPTSAVMRPDAEYHSSEIAGPHNTPAPVSFPTSSSVPVSGSVVTQVESSSSSSESPKNLYHLQQQVAFPGIQMPAKGKENLEESVASFNATVYPMMWNSPNYHLPWGSIPISSGVQVTPMHGQPVVGFTSPGSPMSHIGMITSKMTTAAQGSQSQNSTPEHEGFRMYISQETGIQSDLEINVKGHNDALQRNTTPIAVTQGNERQWNLDPGAQHLLASVESHADDQSDVDAMSGVYPLYDSESEVGLNDVGQGGTEDMDTASDAEEDFEESYEREKTVIDLTVASLESNVPNENQQGSEKPEENDEMRPIKPGIGSGSAVKTFEELLEKQLKLEEASKEEKTSQENAKQKPQRTFLRKGQGLARFKGKSTSNKPVGLQKQSTNQSSTAPQKKEKKTSRNMESGLPQGSIKPVGVSVSQSQITRKVASKSAQGLAKNEDATVGKNPKSEDGTKGKTVLAAPTDKPKPIATSSVFRRAEGNNPAGVLNSIDASFQMRLQELEEKQELEEEELEEFELLEQAAANASFSSNSSVVVKVLAKARGSKQLRGTEGILSPVDTGYGSGDGKVTSSADQCRLKNMVQQQDNVSEDEDSDITLQEISLDSALELDRNGEIPKETTGDQHAKAPLYNDPGSASIVIEDDFNDEEAWGEIKRQAGSNAEHLKNANRDDYDNDDDDEDSDVTISDIFPLVTSTPPAHSKGGRAQITTEQAAMSCADGIIASTPPTSALVTKLFPQLKPKQKATQVDTKQPVTEVAPQTKPAEEKKEEASDAVQSIAVRQKLKELESEIDKFRTENAVLAKMRTEREEGLKKLQTEIAAFDKQKTEELDRLEQFREEELRKLRRERRVFEKYQKAARTMPDKKEREEIEALRTQVAELQEELKRRESRWSAASTRSRQRIEVLEQQNKELQEEVKLLEHYRLQQWREDEQAKAREEADSRPKRPIQRKLVKTTEEESGPRLPLSHRSPPLKPALVEAVSRSTPDNATAASENRSPTAGIDSNNNRAMGLPRDEITSSQTHFRSREESPDTPTFDTPDSNHVHDFQQSKRSSPRRRSKTPDSEKVKRNVHFQDEQTARQNEEEDDANSRERTGRQDQREIMHSDGKVEKVNSDGSRLISFANGTRKEISADGQTVIVTFFNGDIKQIMPDQRVIYYYSEAQTTHTTYPDGLEVLQFPSKQVEKHYRDGTKEIIFPDQTIKYLYPNGAEECVFSDGTIQKVNVEGERTIEFPNGQRETHTKCYKKREYPDGTVKTVYPDGRTETRYATGRVRVKDRDGRVIVDSLNQLR</sequence>
<feature type="coiled-coil region" evidence="2">
    <location>
        <begin position="920"/>
        <end position="1068"/>
    </location>
</feature>
<name>A0ABN8NS12_9CNID</name>
<feature type="region of interest" description="Disordered" evidence="3">
    <location>
        <begin position="156"/>
        <end position="180"/>
    </location>
</feature>
<protein>
    <recommendedName>
        <fullName evidence="8">Centromere protein J</fullName>
    </recommendedName>
</protein>
<dbReference type="InterPro" id="IPR058029">
    <property type="entry name" value="Tubulin-bd_CENPJ"/>
</dbReference>
<organism evidence="6 7">
    <name type="scientific">Porites lobata</name>
    <dbReference type="NCBI Taxonomy" id="104759"/>
    <lineage>
        <taxon>Eukaryota</taxon>
        <taxon>Metazoa</taxon>
        <taxon>Cnidaria</taxon>
        <taxon>Anthozoa</taxon>
        <taxon>Hexacorallia</taxon>
        <taxon>Scleractinia</taxon>
        <taxon>Fungiina</taxon>
        <taxon>Poritidae</taxon>
        <taxon>Porites</taxon>
    </lineage>
</organism>